<dbReference type="FunFam" id="2.40.50.140:FF:000151">
    <property type="entry name" value="Asparagine--tRNA ligase, cytoplasmic"/>
    <property type="match status" value="1"/>
</dbReference>
<dbReference type="PROSITE" id="PS50862">
    <property type="entry name" value="AA_TRNA_LIGASE_II"/>
    <property type="match status" value="1"/>
</dbReference>
<dbReference type="InterPro" id="IPR004364">
    <property type="entry name" value="Aa-tRNA-synt_II"/>
</dbReference>
<dbReference type="FunFam" id="3.30.930.10:FF:000040">
    <property type="entry name" value="Asparagine--tRNA ligase, cytoplasmic"/>
    <property type="match status" value="1"/>
</dbReference>
<dbReference type="CDD" id="cd00776">
    <property type="entry name" value="AsxRS_core"/>
    <property type="match status" value="1"/>
</dbReference>
<dbReference type="OMA" id="DCCLYPR"/>
<dbReference type="Pfam" id="PF00152">
    <property type="entry name" value="tRNA-synt_2"/>
    <property type="match status" value="1"/>
</dbReference>
<dbReference type="InParanoid" id="F6UQ90"/>
<sequence>MGDSVEQQVNKLSIGELYTSEKTGCDESGDGTEAKPFKTILRAMMFHQSEPFPTLYVDSKEPNKKFDPIAKAQLKKQTKIFTAEKRKDVARKVREQEDAERREKNLEDAKKIIISEDKSLPAAKSIKIGAATAHRGQRVKVNGWSHRIRRQGKTLMFIVLRDGSGYLQAVLNDQLCQTYNAVMLSTESTVCLYGVITPVMEGKSAPGGHELICDYWELIGLAPPGGIDTVLNQEADVDVMLDNRHLVIRGEQTSKILRVRSYLMQAFRDHYFERGYYEVTPPCLVQTQCEGGSTLFKLDFFGEQAYLTQSSQLYLETCLPSLGDVFCLAESYRAEQSRTRRHLAEYTHVEAECAFITFNDLLDRLEDLICDVVDKLLKSPAGELIKDLNPGFVAPKRPFRRMDYAEAIVYLKEHDIKKEDGSYYEFGEDIPEMPERKMTDQINEPILLCRFPYKIKSFYMQKCKDNLELTESVDLLMPNVGEIVGGSMRMDNHEELLEGYKSEGVDPSKYYWYTDQRKFGTCEHGGYGLGLERLLTWLTDRYHIRDVCLYPRFLERCCP</sequence>
<dbReference type="PRINTS" id="PR01042">
    <property type="entry name" value="TRNASYNTHASP"/>
</dbReference>
<dbReference type="Gene3D" id="3.30.930.10">
    <property type="entry name" value="Bira Bifunctional Protein, Domain 2"/>
    <property type="match status" value="1"/>
</dbReference>
<keyword evidence="15" id="KW-1185">Reference proteome</keyword>
<evidence type="ECO:0000256" key="2">
    <source>
        <dbReference type="ARBA" id="ARBA00008226"/>
    </source>
</evidence>
<dbReference type="InterPro" id="IPR045864">
    <property type="entry name" value="aa-tRNA-synth_II/BPL/LPL"/>
</dbReference>
<dbReference type="Pfam" id="PF20917">
    <property type="entry name" value="AsnRS_N"/>
    <property type="match status" value="1"/>
</dbReference>
<keyword evidence="5" id="KW-0436">Ligase</keyword>
<dbReference type="NCBIfam" id="TIGR00457">
    <property type="entry name" value="asnS"/>
    <property type="match status" value="1"/>
</dbReference>
<reference evidence="15" key="1">
    <citation type="journal article" date="2002" name="Science">
        <title>The draft genome of Ciona intestinalis: insights into chordate and vertebrate origins.</title>
        <authorList>
            <person name="Dehal P."/>
            <person name="Satou Y."/>
            <person name="Campbell R.K."/>
            <person name="Chapman J."/>
            <person name="Degnan B."/>
            <person name="De Tomaso A."/>
            <person name="Davidson B."/>
            <person name="Di Gregorio A."/>
            <person name="Gelpke M."/>
            <person name="Goodstein D.M."/>
            <person name="Harafuji N."/>
            <person name="Hastings K.E."/>
            <person name="Ho I."/>
            <person name="Hotta K."/>
            <person name="Huang W."/>
            <person name="Kawashima T."/>
            <person name="Lemaire P."/>
            <person name="Martinez D."/>
            <person name="Meinertzhagen I.A."/>
            <person name="Necula S."/>
            <person name="Nonaka M."/>
            <person name="Putnam N."/>
            <person name="Rash S."/>
            <person name="Saiga H."/>
            <person name="Satake M."/>
            <person name="Terry A."/>
            <person name="Yamada L."/>
            <person name="Wang H.G."/>
            <person name="Awazu S."/>
            <person name="Azumi K."/>
            <person name="Boore J."/>
            <person name="Branno M."/>
            <person name="Chin-Bow S."/>
            <person name="DeSantis R."/>
            <person name="Doyle S."/>
            <person name="Francino P."/>
            <person name="Keys D.N."/>
            <person name="Haga S."/>
            <person name="Hayashi H."/>
            <person name="Hino K."/>
            <person name="Imai K.S."/>
            <person name="Inaba K."/>
            <person name="Kano S."/>
            <person name="Kobayashi K."/>
            <person name="Kobayashi M."/>
            <person name="Lee B.I."/>
            <person name="Makabe K.W."/>
            <person name="Manohar C."/>
            <person name="Matassi G."/>
            <person name="Medina M."/>
            <person name="Mochizuki Y."/>
            <person name="Mount S."/>
            <person name="Morishita T."/>
            <person name="Miura S."/>
            <person name="Nakayama A."/>
            <person name="Nishizaka S."/>
            <person name="Nomoto H."/>
            <person name="Ohta F."/>
            <person name="Oishi K."/>
            <person name="Rigoutsos I."/>
            <person name="Sano M."/>
            <person name="Sasaki A."/>
            <person name="Sasakura Y."/>
            <person name="Shoguchi E."/>
            <person name="Shin-i T."/>
            <person name="Spagnuolo A."/>
            <person name="Stainier D."/>
            <person name="Suzuki M.M."/>
            <person name="Tassy O."/>
            <person name="Takatori N."/>
            <person name="Tokuoka M."/>
            <person name="Yagi K."/>
            <person name="Yoshizaki F."/>
            <person name="Wada S."/>
            <person name="Zhang C."/>
            <person name="Hyatt P.D."/>
            <person name="Larimer F."/>
            <person name="Detter C."/>
            <person name="Doggett N."/>
            <person name="Glavina T."/>
            <person name="Hawkins T."/>
            <person name="Richardson P."/>
            <person name="Lucas S."/>
            <person name="Kohara Y."/>
            <person name="Levine M."/>
            <person name="Satoh N."/>
            <person name="Rokhsar D.S."/>
        </authorList>
    </citation>
    <scope>NUCLEOTIDE SEQUENCE [LARGE SCALE GENOMIC DNA]</scope>
</reference>
<keyword evidence="7" id="KW-0067">ATP-binding</keyword>
<evidence type="ECO:0000256" key="6">
    <source>
        <dbReference type="ARBA" id="ARBA00022741"/>
    </source>
</evidence>
<dbReference type="HOGENOM" id="CLU_004553_2_10_1"/>
<dbReference type="GO" id="GO:0006421">
    <property type="term" value="P:asparaginyl-tRNA aminoacylation"/>
    <property type="evidence" value="ECO:0000318"/>
    <property type="project" value="GO_Central"/>
</dbReference>
<evidence type="ECO:0000256" key="9">
    <source>
        <dbReference type="ARBA" id="ARBA00023146"/>
    </source>
</evidence>
<comment type="catalytic activity">
    <reaction evidence="12">
        <text>tRNA(Asn) + L-asparagine + ATP = L-asparaginyl-tRNA(Asn) + AMP + diphosphate + H(+)</text>
        <dbReference type="Rhea" id="RHEA:11180"/>
        <dbReference type="Rhea" id="RHEA-COMP:9659"/>
        <dbReference type="Rhea" id="RHEA-COMP:9674"/>
        <dbReference type="ChEBI" id="CHEBI:15378"/>
        <dbReference type="ChEBI" id="CHEBI:30616"/>
        <dbReference type="ChEBI" id="CHEBI:33019"/>
        <dbReference type="ChEBI" id="CHEBI:58048"/>
        <dbReference type="ChEBI" id="CHEBI:78442"/>
        <dbReference type="ChEBI" id="CHEBI:78515"/>
        <dbReference type="ChEBI" id="CHEBI:456215"/>
        <dbReference type="EC" id="6.1.1.22"/>
    </reaction>
</comment>
<evidence type="ECO:0000256" key="11">
    <source>
        <dbReference type="ARBA" id="ARBA00039867"/>
    </source>
</evidence>
<keyword evidence="6" id="KW-0547">Nucleotide-binding</keyword>
<dbReference type="KEGG" id="cin:100184396"/>
<dbReference type="PANTHER" id="PTHR22594:SF16">
    <property type="entry name" value="ASPARAGINE--TRNA LIGASE, CYTOPLASMIC"/>
    <property type="match status" value="1"/>
</dbReference>
<evidence type="ECO:0000256" key="1">
    <source>
        <dbReference type="ARBA" id="ARBA00004496"/>
    </source>
</evidence>
<dbReference type="GeneID" id="100184396"/>
<evidence type="ECO:0000313" key="15">
    <source>
        <dbReference type="Proteomes" id="UP000008144"/>
    </source>
</evidence>
<dbReference type="GO" id="GO:0004816">
    <property type="term" value="F:asparagine-tRNA ligase activity"/>
    <property type="evidence" value="ECO:0000318"/>
    <property type="project" value="GO_Central"/>
</dbReference>
<dbReference type="EMBL" id="EAAA01000928">
    <property type="status" value="NOT_ANNOTATED_CDS"/>
    <property type="molecule type" value="Genomic_DNA"/>
</dbReference>
<protein>
    <recommendedName>
        <fullName evidence="11">Asparagine--tRNA ligase, cytoplasmic</fullName>
        <ecNumber evidence="3">6.1.1.22</ecNumber>
    </recommendedName>
    <alternativeName>
        <fullName evidence="10">Asparaginyl-tRNA synthetase</fullName>
    </alternativeName>
</protein>
<accession>A0A1W2WGM8</accession>
<accession>F6UQ90</accession>
<dbReference type="RefSeq" id="XP_002128269.1">
    <property type="nucleotide sequence ID" value="XM_002128233.4"/>
</dbReference>
<dbReference type="Gene3D" id="2.40.50.140">
    <property type="entry name" value="Nucleic acid-binding proteins"/>
    <property type="match status" value="1"/>
</dbReference>
<keyword evidence="8" id="KW-0648">Protein biosynthesis</keyword>
<keyword evidence="9" id="KW-0030">Aminoacyl-tRNA synthetase</keyword>
<dbReference type="SUPFAM" id="SSF55681">
    <property type="entry name" value="Class II aaRS and biotin synthetases"/>
    <property type="match status" value="1"/>
</dbReference>
<comment type="similarity">
    <text evidence="2">Belongs to the class-II aminoacyl-tRNA synthetase family.</text>
</comment>
<dbReference type="CDD" id="cd04323">
    <property type="entry name" value="AsnRS_cyto_like_N"/>
    <property type="match status" value="1"/>
</dbReference>
<proteinExistence type="inferred from homology"/>
<dbReference type="GO" id="GO:0003676">
    <property type="term" value="F:nucleic acid binding"/>
    <property type="evidence" value="ECO:0007669"/>
    <property type="project" value="InterPro"/>
</dbReference>
<evidence type="ECO:0000256" key="12">
    <source>
        <dbReference type="ARBA" id="ARBA00047844"/>
    </source>
</evidence>
<dbReference type="InterPro" id="IPR006195">
    <property type="entry name" value="aa-tRNA-synth_II"/>
</dbReference>
<evidence type="ECO:0000313" key="14">
    <source>
        <dbReference type="Ensembl" id="ENSCINP00000016694.3"/>
    </source>
</evidence>
<dbReference type="FunCoup" id="F6UQ90">
    <property type="interactions" value="872"/>
</dbReference>
<dbReference type="Pfam" id="PF01336">
    <property type="entry name" value="tRNA_anti-codon"/>
    <property type="match status" value="1"/>
</dbReference>
<reference evidence="14" key="4">
    <citation type="submission" date="2025-09" db="UniProtKB">
        <authorList>
            <consortium name="Ensembl"/>
        </authorList>
    </citation>
    <scope>IDENTIFICATION</scope>
</reference>
<reference evidence="14" key="2">
    <citation type="journal article" date="2008" name="Genome Biol.">
        <title>Improved genome assembly and evidence-based global gene model set for the chordate Ciona intestinalis: new insight into intron and operon populations.</title>
        <authorList>
            <person name="Satou Y."/>
            <person name="Mineta K."/>
            <person name="Ogasawara M."/>
            <person name="Sasakura Y."/>
            <person name="Shoguchi E."/>
            <person name="Ueno K."/>
            <person name="Yamada L."/>
            <person name="Matsumoto J."/>
            <person name="Wasserscheid J."/>
            <person name="Dewar K."/>
            <person name="Wiley G.B."/>
            <person name="Macmil S.L."/>
            <person name="Roe B.A."/>
            <person name="Zeller R.W."/>
            <person name="Hastings K.E."/>
            <person name="Lemaire P."/>
            <person name="Lindquist E."/>
            <person name="Endo T."/>
            <person name="Hotta K."/>
            <person name="Inaba K."/>
        </authorList>
    </citation>
    <scope>NUCLEOTIDE SEQUENCE [LARGE SCALE GENOMIC DNA]</scope>
    <source>
        <strain evidence="14">wild type</strain>
    </source>
</reference>
<dbReference type="InterPro" id="IPR012340">
    <property type="entry name" value="NA-bd_OB-fold"/>
</dbReference>
<dbReference type="InterPro" id="IPR004522">
    <property type="entry name" value="Asn-tRNA-ligase"/>
</dbReference>
<dbReference type="STRING" id="7719.ENSCINP00000016694"/>
<dbReference type="AlphaFoldDB" id="F6UQ90"/>
<evidence type="ECO:0000256" key="3">
    <source>
        <dbReference type="ARBA" id="ARBA00012816"/>
    </source>
</evidence>
<evidence type="ECO:0000256" key="7">
    <source>
        <dbReference type="ARBA" id="ARBA00022840"/>
    </source>
</evidence>
<evidence type="ECO:0000256" key="8">
    <source>
        <dbReference type="ARBA" id="ARBA00022917"/>
    </source>
</evidence>
<dbReference type="Ensembl" id="ENSCINT00000016694.3">
    <property type="protein sequence ID" value="ENSCINP00000016694.3"/>
    <property type="gene ID" value="ENSCING00000008172.3"/>
</dbReference>
<dbReference type="EMBL" id="EAAA01000929">
    <property type="status" value="NOT_ANNOTATED_CDS"/>
    <property type="molecule type" value="Genomic_DNA"/>
</dbReference>
<evidence type="ECO:0000256" key="5">
    <source>
        <dbReference type="ARBA" id="ARBA00022598"/>
    </source>
</evidence>
<dbReference type="SUPFAM" id="SSF50249">
    <property type="entry name" value="Nucleic acid-binding proteins"/>
    <property type="match status" value="1"/>
</dbReference>
<dbReference type="InterPro" id="IPR002312">
    <property type="entry name" value="Asp/Asn-tRNA-synth_IIb"/>
</dbReference>
<dbReference type="GO" id="GO:0005737">
    <property type="term" value="C:cytoplasm"/>
    <property type="evidence" value="ECO:0000318"/>
    <property type="project" value="GO_Central"/>
</dbReference>
<dbReference type="GO" id="GO:0005524">
    <property type="term" value="F:ATP binding"/>
    <property type="evidence" value="ECO:0007669"/>
    <property type="project" value="UniProtKB-KW"/>
</dbReference>
<dbReference type="EC" id="6.1.1.22" evidence="3"/>
<evidence type="ECO:0000259" key="13">
    <source>
        <dbReference type="PROSITE" id="PS50862"/>
    </source>
</evidence>
<dbReference type="Gene3D" id="3.30.1910.20">
    <property type="entry name" value="asparaginyl-tRNA synthetase, N-terminal domain"/>
    <property type="match status" value="1"/>
</dbReference>
<comment type="subcellular location">
    <subcellularLocation>
        <location evidence="1">Cytoplasm</location>
    </subcellularLocation>
</comment>
<dbReference type="OrthoDB" id="1931232at2759"/>
<evidence type="ECO:0000256" key="10">
    <source>
        <dbReference type="ARBA" id="ARBA00029886"/>
    </source>
</evidence>
<feature type="domain" description="Aminoacyl-transfer RNA synthetases class-II family profile" evidence="13">
    <location>
        <begin position="257"/>
        <end position="551"/>
    </location>
</feature>
<dbReference type="Proteomes" id="UP000008144">
    <property type="component" value="Chromosome 12"/>
</dbReference>
<dbReference type="InterPro" id="IPR004365">
    <property type="entry name" value="NA-bd_OB_tRNA"/>
</dbReference>
<dbReference type="GeneTree" id="ENSGT01030000234618"/>
<gene>
    <name evidence="14" type="primary">LOC100184396</name>
</gene>
<dbReference type="InterPro" id="IPR048952">
    <property type="entry name" value="AsnRS_N"/>
</dbReference>
<organism evidence="14 15">
    <name type="scientific">Ciona intestinalis</name>
    <name type="common">Transparent sea squirt</name>
    <name type="synonym">Ascidia intestinalis</name>
    <dbReference type="NCBI Taxonomy" id="7719"/>
    <lineage>
        <taxon>Eukaryota</taxon>
        <taxon>Metazoa</taxon>
        <taxon>Chordata</taxon>
        <taxon>Tunicata</taxon>
        <taxon>Ascidiacea</taxon>
        <taxon>Phlebobranchia</taxon>
        <taxon>Cionidae</taxon>
        <taxon>Ciona</taxon>
    </lineage>
</organism>
<evidence type="ECO:0000256" key="4">
    <source>
        <dbReference type="ARBA" id="ARBA00022490"/>
    </source>
</evidence>
<dbReference type="PANTHER" id="PTHR22594">
    <property type="entry name" value="ASPARTYL/LYSYL-TRNA SYNTHETASE"/>
    <property type="match status" value="1"/>
</dbReference>
<keyword evidence="4" id="KW-0963">Cytoplasm</keyword>
<reference evidence="14" key="3">
    <citation type="submission" date="2025-08" db="UniProtKB">
        <authorList>
            <consortium name="Ensembl"/>
        </authorList>
    </citation>
    <scope>IDENTIFICATION</scope>
</reference>
<name>F6UQ90_CIOIN</name>